<dbReference type="InterPro" id="IPR020847">
    <property type="entry name" value="AP_endonuclease_F1_BS"/>
</dbReference>
<dbReference type="GO" id="GO:0004519">
    <property type="term" value="F:endonuclease activity"/>
    <property type="evidence" value="ECO:0007669"/>
    <property type="project" value="InterPro"/>
</dbReference>
<dbReference type="EMBL" id="QZJW01000017">
    <property type="protein sequence ID" value="RJO61558.1"/>
    <property type="molecule type" value="Genomic_DNA"/>
</dbReference>
<dbReference type="InterPro" id="IPR005135">
    <property type="entry name" value="Endo/exonuclease/phosphatase"/>
</dbReference>
<evidence type="ECO:0000259" key="1">
    <source>
        <dbReference type="Pfam" id="PF03372"/>
    </source>
</evidence>
<dbReference type="GO" id="GO:0003677">
    <property type="term" value="F:DNA binding"/>
    <property type="evidence" value="ECO:0007669"/>
    <property type="project" value="InterPro"/>
</dbReference>
<reference evidence="2 3" key="1">
    <citation type="journal article" date="2017" name="ISME J.">
        <title>Energy and carbon metabolisms in a deep terrestrial subsurface fluid microbial community.</title>
        <authorList>
            <person name="Momper L."/>
            <person name="Jungbluth S.P."/>
            <person name="Lee M.D."/>
            <person name="Amend J.P."/>
        </authorList>
    </citation>
    <scope>NUCLEOTIDE SEQUENCE [LARGE SCALE GENOMIC DNA]</scope>
    <source>
        <strain evidence="2">SURF_29</strain>
    </source>
</reference>
<dbReference type="Proteomes" id="UP000285655">
    <property type="component" value="Unassembled WGS sequence"/>
</dbReference>
<dbReference type="Pfam" id="PF03372">
    <property type="entry name" value="Exo_endo_phos"/>
    <property type="match status" value="1"/>
</dbReference>
<dbReference type="GO" id="GO:0006281">
    <property type="term" value="P:DNA repair"/>
    <property type="evidence" value="ECO:0007669"/>
    <property type="project" value="InterPro"/>
</dbReference>
<dbReference type="InterPro" id="IPR051916">
    <property type="entry name" value="GPI-anchor_lipid_remodeler"/>
</dbReference>
<evidence type="ECO:0000313" key="3">
    <source>
        <dbReference type="Proteomes" id="UP000285655"/>
    </source>
</evidence>
<feature type="domain" description="Endonuclease/exonuclease/phosphatase" evidence="1">
    <location>
        <begin position="6"/>
        <end position="220"/>
    </location>
</feature>
<sequence length="229" mass="26036">MKIKILSWNIWIDGHFKEIADFLKKTNADIVGIQELKDDDAERDIIGLMEKLGYYYAFASTLQTWDGVKYKHGPAVFSKYPIHNSRTYMLSEKDPRVAIRADISVNDHLLSVFSTHLTHTHQEPSEIQEEQARNLIELIPSERSILVGDFNATPESQAIRLIKSTLVDTDKTSSPTWSVYKKGCEVCNLDKATIRLDYIFTTKDITASSFKVEQSQGSDHLPISTIIDI</sequence>
<dbReference type="PANTHER" id="PTHR14859">
    <property type="entry name" value="CALCOFLUOR WHITE HYPERSENSITIVE PROTEIN PRECURSOR"/>
    <property type="match status" value="1"/>
</dbReference>
<dbReference type="SUPFAM" id="SSF56219">
    <property type="entry name" value="DNase I-like"/>
    <property type="match status" value="1"/>
</dbReference>
<dbReference type="PANTHER" id="PTHR14859:SF15">
    <property type="entry name" value="ENDONUCLEASE_EXONUCLEASE_PHOSPHATASE DOMAIN-CONTAINING PROTEIN"/>
    <property type="match status" value="1"/>
</dbReference>
<dbReference type="Gene3D" id="3.60.10.10">
    <property type="entry name" value="Endonuclease/exonuclease/phosphatase"/>
    <property type="match status" value="1"/>
</dbReference>
<organism evidence="2 3">
    <name type="scientific">candidate division WS5 bacterium</name>
    <dbReference type="NCBI Taxonomy" id="2093353"/>
    <lineage>
        <taxon>Bacteria</taxon>
        <taxon>candidate division WS5</taxon>
    </lineage>
</organism>
<name>A0A419DEP6_9BACT</name>
<dbReference type="PROSITE" id="PS00726">
    <property type="entry name" value="AP_NUCLEASE_F1_1"/>
    <property type="match status" value="1"/>
</dbReference>
<protein>
    <recommendedName>
        <fullName evidence="1">Endonuclease/exonuclease/phosphatase domain-containing protein</fullName>
    </recommendedName>
</protein>
<dbReference type="AlphaFoldDB" id="A0A419DEP6"/>
<proteinExistence type="predicted"/>
<gene>
    <name evidence="2" type="ORF">C4544_02380</name>
</gene>
<evidence type="ECO:0000313" key="2">
    <source>
        <dbReference type="EMBL" id="RJO61558.1"/>
    </source>
</evidence>
<dbReference type="GO" id="GO:0006506">
    <property type="term" value="P:GPI anchor biosynthetic process"/>
    <property type="evidence" value="ECO:0007669"/>
    <property type="project" value="TreeGrafter"/>
</dbReference>
<comment type="caution">
    <text evidence="2">The sequence shown here is derived from an EMBL/GenBank/DDBJ whole genome shotgun (WGS) entry which is preliminary data.</text>
</comment>
<dbReference type="InterPro" id="IPR036691">
    <property type="entry name" value="Endo/exonu/phosph_ase_sf"/>
</dbReference>
<dbReference type="GO" id="GO:0016020">
    <property type="term" value="C:membrane"/>
    <property type="evidence" value="ECO:0007669"/>
    <property type="project" value="GOC"/>
</dbReference>
<accession>A0A419DEP6</accession>